<dbReference type="GeneTree" id="ENSGT01050000244843"/>
<dbReference type="InterPro" id="IPR013783">
    <property type="entry name" value="Ig-like_fold"/>
</dbReference>
<dbReference type="GO" id="GO:0001817">
    <property type="term" value="P:regulation of cytokine production"/>
    <property type="evidence" value="ECO:0007669"/>
    <property type="project" value="TreeGrafter"/>
</dbReference>
<feature type="domain" description="Ig-like" evidence="4">
    <location>
        <begin position="114"/>
        <end position="187"/>
    </location>
</feature>
<dbReference type="PANTHER" id="PTHR24100">
    <property type="entry name" value="BUTYROPHILIN"/>
    <property type="match status" value="1"/>
</dbReference>
<dbReference type="InterPro" id="IPR053896">
    <property type="entry name" value="BTN3A2-like_Ig-C"/>
</dbReference>
<dbReference type="Pfam" id="PF07686">
    <property type="entry name" value="V-set"/>
    <property type="match status" value="1"/>
</dbReference>
<dbReference type="AlphaFoldDB" id="A0A8C5F4L6"/>
<proteinExistence type="predicted"/>
<dbReference type="InterPro" id="IPR013106">
    <property type="entry name" value="Ig_V-set"/>
</dbReference>
<evidence type="ECO:0000256" key="3">
    <source>
        <dbReference type="ARBA" id="ARBA00023319"/>
    </source>
</evidence>
<name>A0A8C5F4L6_GADMO</name>
<reference evidence="5" key="2">
    <citation type="submission" date="2025-09" db="UniProtKB">
        <authorList>
            <consortium name="Ensembl"/>
        </authorList>
    </citation>
    <scope>IDENTIFICATION</scope>
</reference>
<evidence type="ECO:0000256" key="1">
    <source>
        <dbReference type="ARBA" id="ARBA00004370"/>
    </source>
</evidence>
<dbReference type="GO" id="GO:0005102">
    <property type="term" value="F:signaling receptor binding"/>
    <property type="evidence" value="ECO:0007669"/>
    <property type="project" value="TreeGrafter"/>
</dbReference>
<dbReference type="InterPro" id="IPR003599">
    <property type="entry name" value="Ig_sub"/>
</dbReference>
<dbReference type="Pfam" id="PF22705">
    <property type="entry name" value="C2-set_3"/>
    <property type="match status" value="2"/>
</dbReference>
<dbReference type="Ensembl" id="ENSGMOT00000004064.2">
    <property type="protein sequence ID" value="ENSGMOP00000003944.2"/>
    <property type="gene ID" value="ENSGMOG00000003710.2"/>
</dbReference>
<dbReference type="GO" id="GO:0050852">
    <property type="term" value="P:T cell receptor signaling pathway"/>
    <property type="evidence" value="ECO:0007669"/>
    <property type="project" value="TreeGrafter"/>
</dbReference>
<dbReference type="InterPro" id="IPR007110">
    <property type="entry name" value="Ig-like_dom"/>
</dbReference>
<dbReference type="Proteomes" id="UP000694546">
    <property type="component" value="Chromosome 17"/>
</dbReference>
<evidence type="ECO:0000256" key="2">
    <source>
        <dbReference type="ARBA" id="ARBA00023136"/>
    </source>
</evidence>
<evidence type="ECO:0000313" key="6">
    <source>
        <dbReference type="Proteomes" id="UP000694546"/>
    </source>
</evidence>
<accession>A0A8C5F4L6</accession>
<dbReference type="InterPro" id="IPR050504">
    <property type="entry name" value="IgSF_BTN/MOG"/>
</dbReference>
<feature type="domain" description="Ig-like" evidence="4">
    <location>
        <begin position="340"/>
        <end position="415"/>
    </location>
</feature>
<dbReference type="PROSITE" id="PS50835">
    <property type="entry name" value="IG_LIKE"/>
    <property type="match status" value="3"/>
</dbReference>
<keyword evidence="2" id="KW-0472">Membrane</keyword>
<sequence length="446" mass="50522">MRALVGDNVILSVDTQTSSDIGEAIVEWSRKDLAPDIVHLHENRRTIFEHQNPAYRGRTMLSAEDLEMGIISLKLPNVRQADEGNYTCLFKSKENKYFVQLLVGKIATGAASSPVITLEDYTSSGLVLDCRAKGWYPEPKLSWWNADGHLLPAVTMTSNQDPDRLYNISSTVEVEWESLSRPFTCRVHQELGLCSPSSQPLFFLFIGSSLCLGEAHTIRALVGDDVTLSVDTETSSDIGDDLIYWYRKDLDPDVVLLQENGRTAYEYQNLAYRDRTMLSAEDLVRGIISLKLFHVRLADEGKYNCFVRSRENAYSFQMSLLVGGASSPVTTIKHFNSHGVVLGCQADGWYPQPELSWWNADGLPLPAVTMNTTQDLDRLYNIFSTLEVEWESLSRPITCRVHHGLFNQTREREVYYSEGGRSVWDVTHWLMQEFYVKSSCIWSVST</sequence>
<keyword evidence="6" id="KW-1185">Reference proteome</keyword>
<evidence type="ECO:0000259" key="4">
    <source>
        <dbReference type="PROSITE" id="PS50835"/>
    </source>
</evidence>
<reference evidence="5" key="1">
    <citation type="submission" date="2025-08" db="UniProtKB">
        <authorList>
            <consortium name="Ensembl"/>
        </authorList>
    </citation>
    <scope>IDENTIFICATION</scope>
</reference>
<dbReference type="SMART" id="SM00407">
    <property type="entry name" value="IGc1"/>
    <property type="match status" value="2"/>
</dbReference>
<dbReference type="SUPFAM" id="SSF48726">
    <property type="entry name" value="Immunoglobulin"/>
    <property type="match status" value="4"/>
</dbReference>
<comment type="subcellular location">
    <subcellularLocation>
        <location evidence="1">Membrane</location>
    </subcellularLocation>
</comment>
<dbReference type="InterPro" id="IPR003597">
    <property type="entry name" value="Ig_C1-set"/>
</dbReference>
<keyword evidence="3" id="KW-0393">Immunoglobulin domain</keyword>
<dbReference type="SMART" id="SM00409">
    <property type="entry name" value="IG"/>
    <property type="match status" value="2"/>
</dbReference>
<dbReference type="GO" id="GO:0009897">
    <property type="term" value="C:external side of plasma membrane"/>
    <property type="evidence" value="ECO:0007669"/>
    <property type="project" value="TreeGrafter"/>
</dbReference>
<dbReference type="Gene3D" id="2.60.40.10">
    <property type="entry name" value="Immunoglobulins"/>
    <property type="match status" value="4"/>
</dbReference>
<feature type="domain" description="Ig-like" evidence="4">
    <location>
        <begin position="200"/>
        <end position="315"/>
    </location>
</feature>
<protein>
    <recommendedName>
        <fullName evidence="4">Ig-like domain-containing protein</fullName>
    </recommendedName>
</protein>
<organism evidence="5 6">
    <name type="scientific">Gadus morhua</name>
    <name type="common">Atlantic cod</name>
    <dbReference type="NCBI Taxonomy" id="8049"/>
    <lineage>
        <taxon>Eukaryota</taxon>
        <taxon>Metazoa</taxon>
        <taxon>Chordata</taxon>
        <taxon>Craniata</taxon>
        <taxon>Vertebrata</taxon>
        <taxon>Euteleostomi</taxon>
        <taxon>Actinopterygii</taxon>
        <taxon>Neopterygii</taxon>
        <taxon>Teleostei</taxon>
        <taxon>Neoteleostei</taxon>
        <taxon>Acanthomorphata</taxon>
        <taxon>Zeiogadaria</taxon>
        <taxon>Gadariae</taxon>
        <taxon>Gadiformes</taxon>
        <taxon>Gadoidei</taxon>
        <taxon>Gadidae</taxon>
        <taxon>Gadus</taxon>
    </lineage>
</organism>
<evidence type="ECO:0000313" key="5">
    <source>
        <dbReference type="Ensembl" id="ENSGMOP00000003944.2"/>
    </source>
</evidence>
<dbReference type="InterPro" id="IPR036179">
    <property type="entry name" value="Ig-like_dom_sf"/>
</dbReference>